<feature type="transmembrane region" description="Helical" evidence="1">
    <location>
        <begin position="309"/>
        <end position="329"/>
    </location>
</feature>
<keyword evidence="1" id="KW-0472">Membrane</keyword>
<keyword evidence="1" id="KW-0812">Transmembrane</keyword>
<dbReference type="AlphaFoldDB" id="A0AB39EPI5"/>
<dbReference type="EMBL" id="CP158254">
    <property type="protein sequence ID" value="XDJ47314.1"/>
    <property type="molecule type" value="Genomic_DNA"/>
</dbReference>
<gene>
    <name evidence="3" type="ORF">ABRY94_00650</name>
    <name evidence="2" type="ORF">ABRZ04_13620</name>
</gene>
<reference evidence="3" key="1">
    <citation type="submission" date="2024-05" db="EMBL/GenBank/DDBJ databases">
        <authorList>
            <person name="Luo Y.-C."/>
            <person name="Nicholds J."/>
            <person name="Mortimer T."/>
            <person name="Maboni G."/>
        </authorList>
    </citation>
    <scope>NUCLEOTIDE SEQUENCE</scope>
    <source>
        <strain evidence="3">144863</strain>
        <strain evidence="2">151836</strain>
    </source>
</reference>
<feature type="transmembrane region" description="Helical" evidence="1">
    <location>
        <begin position="92"/>
        <end position="111"/>
    </location>
</feature>
<evidence type="ECO:0000256" key="1">
    <source>
        <dbReference type="SAM" id="Phobius"/>
    </source>
</evidence>
<dbReference type="EMBL" id="CP158262">
    <property type="protein sequence ID" value="XDJ69341.1"/>
    <property type="molecule type" value="Genomic_DNA"/>
</dbReference>
<accession>A0AB39EPI5</accession>
<sequence>MIVAKILVFHLCAIQPFGTQGDADQYHAYALGLDEVAYTAWPPALRFLRSTGRYSREGIAWVLLGLNILAIPALTAFAVIRRDMMPESRRSAAWAVVVLVSLYPALYFYALDIYRDEFMMFVFVLGLSCTRRMLDEGLRRWVRWSWALLWMACAGMLYTLRPYLGAAFLVALPGALLFDFSRARLWRWGLVYLASLNLAFALGWLDRVAVHYRAIFATFDGDTTIGIVFDSPWAFLVQFIRSWLYQMLGLYFPTGVSWLPFFLESVSLIAASCWLLRNRRYADRYVGFLVVFFFAYATVWLLGNDNLGAAVRLRMFNYVTVLVACRVVWGNRAQMVFLKSCNDSAEPAQLGRQFSADDDDTAAVLKQ</sequence>
<evidence type="ECO:0008006" key="4">
    <source>
        <dbReference type="Google" id="ProtNLM"/>
    </source>
</evidence>
<dbReference type="RefSeq" id="WP_343835011.1">
    <property type="nucleotide sequence ID" value="NZ_BAAAEX010000001.1"/>
</dbReference>
<proteinExistence type="predicted"/>
<evidence type="ECO:0000313" key="2">
    <source>
        <dbReference type="EMBL" id="XDJ47314.1"/>
    </source>
</evidence>
<feature type="transmembrane region" description="Helical" evidence="1">
    <location>
        <begin position="146"/>
        <end position="173"/>
    </location>
</feature>
<feature type="transmembrane region" description="Helical" evidence="1">
    <location>
        <begin position="256"/>
        <end position="276"/>
    </location>
</feature>
<keyword evidence="1" id="KW-1133">Transmembrane helix</keyword>
<feature type="transmembrane region" description="Helical" evidence="1">
    <location>
        <begin position="185"/>
        <end position="205"/>
    </location>
</feature>
<organism evidence="3">
    <name type="scientific">Castellaniella ginsengisoli</name>
    <dbReference type="NCBI Taxonomy" id="546114"/>
    <lineage>
        <taxon>Bacteria</taxon>
        <taxon>Pseudomonadati</taxon>
        <taxon>Pseudomonadota</taxon>
        <taxon>Betaproteobacteria</taxon>
        <taxon>Burkholderiales</taxon>
        <taxon>Alcaligenaceae</taxon>
        <taxon>Castellaniella</taxon>
    </lineage>
</organism>
<name>A0AB39EPI5_9BURK</name>
<feature type="transmembrane region" description="Helical" evidence="1">
    <location>
        <begin position="58"/>
        <end position="80"/>
    </location>
</feature>
<evidence type="ECO:0000313" key="3">
    <source>
        <dbReference type="EMBL" id="XDJ69341.1"/>
    </source>
</evidence>
<feature type="transmembrane region" description="Helical" evidence="1">
    <location>
        <begin position="285"/>
        <end position="303"/>
    </location>
</feature>
<protein>
    <recommendedName>
        <fullName evidence="4">Glycosyltransferase RgtA/B/C/D-like domain-containing protein</fullName>
    </recommendedName>
</protein>